<keyword evidence="1" id="KW-0812">Transmembrane</keyword>
<evidence type="ECO:0000313" key="4">
    <source>
        <dbReference type="Proteomes" id="UP000546464"/>
    </source>
</evidence>
<dbReference type="RefSeq" id="WP_185677374.1">
    <property type="nucleotide sequence ID" value="NZ_JACHVB010000064.1"/>
</dbReference>
<keyword evidence="1" id="KW-1133">Transmembrane helix</keyword>
<reference evidence="3 4" key="1">
    <citation type="submission" date="2020-07" db="EMBL/GenBank/DDBJ databases">
        <authorList>
            <person name="Feng X."/>
        </authorList>
    </citation>
    <scope>NUCLEOTIDE SEQUENCE [LARGE SCALE GENOMIC DNA]</scope>
    <source>
        <strain evidence="3 4">JCM31066</strain>
    </source>
</reference>
<keyword evidence="2" id="KW-0732">Signal</keyword>
<name>A0A842HK20_9BACT</name>
<comment type="caution">
    <text evidence="3">The sequence shown here is derived from an EMBL/GenBank/DDBJ whole genome shotgun (WGS) entry which is preliminary data.</text>
</comment>
<protein>
    <submittedName>
        <fullName evidence="3">Uncharacterized protein</fullName>
    </submittedName>
</protein>
<accession>A0A842HK20</accession>
<evidence type="ECO:0000256" key="1">
    <source>
        <dbReference type="SAM" id="Phobius"/>
    </source>
</evidence>
<sequence length="68" mass="7199">MKPTALPLVVLLATSSVLSAQEPSGGTLIEMSGIGGFILTAYLLMFLGRRNPEGKLARFAAKILPGRR</sequence>
<evidence type="ECO:0000313" key="3">
    <source>
        <dbReference type="EMBL" id="MBC2596470.1"/>
    </source>
</evidence>
<feature type="transmembrane region" description="Helical" evidence="1">
    <location>
        <begin position="29"/>
        <end position="48"/>
    </location>
</feature>
<organism evidence="3 4">
    <name type="scientific">Ruficoccus amylovorans</name>
    <dbReference type="NCBI Taxonomy" id="1804625"/>
    <lineage>
        <taxon>Bacteria</taxon>
        <taxon>Pseudomonadati</taxon>
        <taxon>Verrucomicrobiota</taxon>
        <taxon>Opitutia</taxon>
        <taxon>Puniceicoccales</taxon>
        <taxon>Cerasicoccaceae</taxon>
        <taxon>Ruficoccus</taxon>
    </lineage>
</organism>
<gene>
    <name evidence="3" type="ORF">H5P28_19550</name>
</gene>
<keyword evidence="4" id="KW-1185">Reference proteome</keyword>
<proteinExistence type="predicted"/>
<dbReference type="Proteomes" id="UP000546464">
    <property type="component" value="Unassembled WGS sequence"/>
</dbReference>
<evidence type="ECO:0000256" key="2">
    <source>
        <dbReference type="SAM" id="SignalP"/>
    </source>
</evidence>
<dbReference type="AlphaFoldDB" id="A0A842HK20"/>
<feature type="chain" id="PRO_5032886284" evidence="2">
    <location>
        <begin position="21"/>
        <end position="68"/>
    </location>
</feature>
<dbReference type="EMBL" id="JACHVB010000064">
    <property type="protein sequence ID" value="MBC2596470.1"/>
    <property type="molecule type" value="Genomic_DNA"/>
</dbReference>
<feature type="signal peptide" evidence="2">
    <location>
        <begin position="1"/>
        <end position="20"/>
    </location>
</feature>
<keyword evidence="1" id="KW-0472">Membrane</keyword>